<reference evidence="1 2" key="1">
    <citation type="journal article" date="2017" name="Mol. Ecol.">
        <title>Comparative and population genomic landscape of Phellinus noxius: A hypervariable fungus causing root rot in trees.</title>
        <authorList>
            <person name="Chung C.L."/>
            <person name="Lee T.J."/>
            <person name="Akiba M."/>
            <person name="Lee H.H."/>
            <person name="Kuo T.H."/>
            <person name="Liu D."/>
            <person name="Ke H.M."/>
            <person name="Yokoi T."/>
            <person name="Roa M.B."/>
            <person name="Lu M.J."/>
            <person name="Chang Y.Y."/>
            <person name="Ann P.J."/>
            <person name="Tsai J.N."/>
            <person name="Chen C.Y."/>
            <person name="Tzean S.S."/>
            <person name="Ota Y."/>
            <person name="Hattori T."/>
            <person name="Sahashi N."/>
            <person name="Liou R.F."/>
            <person name="Kikuchi T."/>
            <person name="Tsai I.J."/>
        </authorList>
    </citation>
    <scope>NUCLEOTIDE SEQUENCE [LARGE SCALE GENOMIC DNA]</scope>
    <source>
        <strain evidence="1 2">FFPRI411160</strain>
    </source>
</reference>
<sequence>MKTAHLKERGVKFSYIDSGAPKESNDYTTLVCVHGNNFHALNFKRLLPLAHNHNIRVIAFNRRDYRGSTPYNQEELDALKGDNKKNHASFLRNRGLEVADLLVWIIDELKIPTISRDGFSGGLALLGWSLGNVTTLSFLGNFTSFPERIKQKLDLYLKHFFIYEATYSFVGYETPPGAYHPLFDEAIPPPSGRKQSFRGSIRTLHIQYTPITTNAQAPMSSSIPDTLLHWKTYSSSIFQIPRSGNQPQKTAR</sequence>
<organism evidence="1 2">
    <name type="scientific">Pyrrhoderma noxium</name>
    <dbReference type="NCBI Taxonomy" id="2282107"/>
    <lineage>
        <taxon>Eukaryota</taxon>
        <taxon>Fungi</taxon>
        <taxon>Dikarya</taxon>
        <taxon>Basidiomycota</taxon>
        <taxon>Agaricomycotina</taxon>
        <taxon>Agaricomycetes</taxon>
        <taxon>Hymenochaetales</taxon>
        <taxon>Hymenochaetaceae</taxon>
        <taxon>Pyrrhoderma</taxon>
    </lineage>
</organism>
<dbReference type="EMBL" id="NBII01000006">
    <property type="protein sequence ID" value="PAV17981.1"/>
    <property type="molecule type" value="Genomic_DNA"/>
</dbReference>
<dbReference type="Gene3D" id="3.40.50.1820">
    <property type="entry name" value="alpha/beta hydrolase"/>
    <property type="match status" value="1"/>
</dbReference>
<evidence type="ECO:0000313" key="1">
    <source>
        <dbReference type="EMBL" id="PAV17981.1"/>
    </source>
</evidence>
<dbReference type="Proteomes" id="UP000217199">
    <property type="component" value="Unassembled WGS sequence"/>
</dbReference>
<protein>
    <submittedName>
        <fullName evidence="1">Alpha beta-hydrolase</fullName>
    </submittedName>
</protein>
<dbReference type="InterPro" id="IPR029058">
    <property type="entry name" value="AB_hydrolase_fold"/>
</dbReference>
<dbReference type="SUPFAM" id="SSF53474">
    <property type="entry name" value="alpha/beta-Hydrolases"/>
    <property type="match status" value="1"/>
</dbReference>
<evidence type="ECO:0000313" key="2">
    <source>
        <dbReference type="Proteomes" id="UP000217199"/>
    </source>
</evidence>
<dbReference type="InParanoid" id="A0A286UEH4"/>
<keyword evidence="2" id="KW-1185">Reference proteome</keyword>
<accession>A0A286UEH4</accession>
<comment type="caution">
    <text evidence="1">The sequence shown here is derived from an EMBL/GenBank/DDBJ whole genome shotgun (WGS) entry which is preliminary data.</text>
</comment>
<dbReference type="OrthoDB" id="5311491at2759"/>
<name>A0A286UEH4_9AGAM</name>
<proteinExistence type="predicted"/>
<dbReference type="GO" id="GO:0016787">
    <property type="term" value="F:hydrolase activity"/>
    <property type="evidence" value="ECO:0007669"/>
    <property type="project" value="UniProtKB-KW"/>
</dbReference>
<dbReference type="AlphaFoldDB" id="A0A286UEH4"/>
<gene>
    <name evidence="1" type="ORF">PNOK_0646700</name>
</gene>